<dbReference type="Pfam" id="PF22752">
    <property type="entry name" value="DUF488-N3i"/>
    <property type="match status" value="1"/>
</dbReference>
<accession>A0A1H3M0Z4</accession>
<dbReference type="Proteomes" id="UP000198640">
    <property type="component" value="Unassembled WGS sequence"/>
</dbReference>
<dbReference type="OrthoDB" id="9790745at2"/>
<keyword evidence="2" id="KW-1185">Reference proteome</keyword>
<dbReference type="STRING" id="44576.SAMN05421881_105513"/>
<dbReference type="PANTHER" id="PTHR36849">
    <property type="entry name" value="CYTOPLASMIC PROTEIN-RELATED"/>
    <property type="match status" value="1"/>
</dbReference>
<sequence>MDIQIKRVYASAAPEDGIRILVDRLWPRGLTRQQLPHARWLKEIAPSPALRKWFGHDPANWIVFQQRYRQELATNPNVAILLDYARAGRLTLLYAARDPDCNHARVLQNYLLAQQ</sequence>
<dbReference type="AlphaFoldDB" id="A0A1H3M0Z4"/>
<protein>
    <submittedName>
        <fullName evidence="1">Uncharacterized conserved protein YeaO, DUF488 family</fullName>
    </submittedName>
</protein>
<dbReference type="PANTHER" id="PTHR36849:SF1">
    <property type="entry name" value="CYTOPLASMIC PROTEIN"/>
    <property type="match status" value="1"/>
</dbReference>
<reference evidence="1 2" key="1">
    <citation type="submission" date="2016-10" db="EMBL/GenBank/DDBJ databases">
        <authorList>
            <person name="de Groot N.N."/>
        </authorList>
    </citation>
    <scope>NUCLEOTIDE SEQUENCE [LARGE SCALE GENOMIC DNA]</scope>
    <source>
        <strain evidence="1 2">Nm1</strain>
    </source>
</reference>
<gene>
    <name evidence="1" type="ORF">SAMN05421881_105513</name>
</gene>
<dbReference type="InterPro" id="IPR052552">
    <property type="entry name" value="YeaO-like"/>
</dbReference>
<organism evidence="1 2">
    <name type="scientific">Nitrosomonas halophila</name>
    <dbReference type="NCBI Taxonomy" id="44576"/>
    <lineage>
        <taxon>Bacteria</taxon>
        <taxon>Pseudomonadati</taxon>
        <taxon>Pseudomonadota</taxon>
        <taxon>Betaproteobacteria</taxon>
        <taxon>Nitrosomonadales</taxon>
        <taxon>Nitrosomonadaceae</taxon>
        <taxon>Nitrosomonas</taxon>
    </lineage>
</organism>
<dbReference type="EMBL" id="FNOY01000055">
    <property type="protein sequence ID" value="SDY70380.1"/>
    <property type="molecule type" value="Genomic_DNA"/>
</dbReference>
<evidence type="ECO:0000313" key="1">
    <source>
        <dbReference type="EMBL" id="SDY70380.1"/>
    </source>
</evidence>
<evidence type="ECO:0000313" key="2">
    <source>
        <dbReference type="Proteomes" id="UP000198640"/>
    </source>
</evidence>
<proteinExistence type="predicted"/>
<name>A0A1H3M0Z4_9PROT</name>